<dbReference type="InterPro" id="IPR018189">
    <property type="entry name" value="Phosphoglucose_isomerase_CS"/>
</dbReference>
<dbReference type="GO" id="GO:0006094">
    <property type="term" value="P:gluconeogenesis"/>
    <property type="evidence" value="ECO:0007669"/>
    <property type="project" value="UniProtKB-UniRule"/>
</dbReference>
<keyword evidence="3 7" id="KW-0312">Gluconeogenesis</keyword>
<dbReference type="Proteomes" id="UP000032430">
    <property type="component" value="Chromosome I"/>
</dbReference>
<dbReference type="InterPro" id="IPR035482">
    <property type="entry name" value="SIS_PGI_2"/>
</dbReference>
<dbReference type="EMBL" id="LN614827">
    <property type="protein sequence ID" value="CEG56256.1"/>
    <property type="molecule type" value="Genomic_DNA"/>
</dbReference>
<keyword evidence="10" id="KW-1185">Reference proteome</keyword>
<protein>
    <recommendedName>
        <fullName evidence="7">Glucose-6-phosphate isomerase</fullName>
        <shortName evidence="7">GPI</shortName>
        <ecNumber evidence="7">5.3.1.9</ecNumber>
    </recommendedName>
    <alternativeName>
        <fullName evidence="7">Phosphoglucose isomerase</fullName>
        <shortName evidence="7">PGI</shortName>
    </alternativeName>
    <alternativeName>
        <fullName evidence="7">Phosphohexose isomerase</fullName>
        <shortName evidence="7">PHI</shortName>
    </alternativeName>
</protein>
<feature type="active site" evidence="7">
    <location>
        <position position="481"/>
    </location>
</feature>
<dbReference type="NCBIfam" id="NF001211">
    <property type="entry name" value="PRK00179.1"/>
    <property type="match status" value="1"/>
</dbReference>
<evidence type="ECO:0000256" key="4">
    <source>
        <dbReference type="ARBA" id="ARBA00023152"/>
    </source>
</evidence>
<evidence type="ECO:0000256" key="1">
    <source>
        <dbReference type="ARBA" id="ARBA00004926"/>
    </source>
</evidence>
<keyword evidence="4 7" id="KW-0324">Glycolysis</keyword>
<gene>
    <name evidence="7 9" type="primary">pgi</name>
    <name evidence="9" type="ORF">LFA_0809</name>
</gene>
<dbReference type="GO" id="GO:0006096">
    <property type="term" value="P:glycolytic process"/>
    <property type="evidence" value="ECO:0007669"/>
    <property type="project" value="UniProtKB-UniRule"/>
</dbReference>
<dbReference type="UniPathway" id="UPA00138"/>
<dbReference type="HAMAP" id="MF_00473">
    <property type="entry name" value="G6P_isomerase"/>
    <property type="match status" value="1"/>
</dbReference>
<organism evidence="9 10">
    <name type="scientific">Legionella fallonii LLAP-10</name>
    <dbReference type="NCBI Taxonomy" id="1212491"/>
    <lineage>
        <taxon>Bacteria</taxon>
        <taxon>Pseudomonadati</taxon>
        <taxon>Pseudomonadota</taxon>
        <taxon>Gammaproteobacteria</taxon>
        <taxon>Legionellales</taxon>
        <taxon>Legionellaceae</taxon>
        <taxon>Legionella</taxon>
    </lineage>
</organism>
<dbReference type="KEGG" id="lfa:LFA_0809"/>
<proteinExistence type="inferred from homology"/>
<dbReference type="PRINTS" id="PR00662">
    <property type="entry name" value="G6PISOMERASE"/>
</dbReference>
<dbReference type="InterPro" id="IPR046348">
    <property type="entry name" value="SIS_dom_sf"/>
</dbReference>
<dbReference type="Gene3D" id="3.40.50.10490">
    <property type="entry name" value="Glucose-6-phosphate isomerase like protein, domain 1"/>
    <property type="match status" value="2"/>
</dbReference>
<feature type="active site" description="Proton donor" evidence="7">
    <location>
        <position position="346"/>
    </location>
</feature>
<dbReference type="GO" id="GO:0051156">
    <property type="term" value="P:glucose 6-phosphate metabolic process"/>
    <property type="evidence" value="ECO:0007669"/>
    <property type="project" value="TreeGrafter"/>
</dbReference>
<dbReference type="GO" id="GO:0048029">
    <property type="term" value="F:monosaccharide binding"/>
    <property type="evidence" value="ECO:0007669"/>
    <property type="project" value="TreeGrafter"/>
</dbReference>
<comment type="subcellular location">
    <subcellularLocation>
        <location evidence="7">Cytoplasm</location>
    </subcellularLocation>
</comment>
<evidence type="ECO:0000256" key="2">
    <source>
        <dbReference type="ARBA" id="ARBA00006604"/>
    </source>
</evidence>
<dbReference type="OrthoDB" id="140919at2"/>
<dbReference type="PROSITE" id="PS00174">
    <property type="entry name" value="P_GLUCOSE_ISOMERASE_2"/>
    <property type="match status" value="1"/>
</dbReference>
<dbReference type="InterPro" id="IPR001672">
    <property type="entry name" value="G6P_Isomerase"/>
</dbReference>
<dbReference type="PROSITE" id="PS51463">
    <property type="entry name" value="P_GLUCOSE_ISOMERASE_3"/>
    <property type="match status" value="1"/>
</dbReference>
<evidence type="ECO:0000256" key="3">
    <source>
        <dbReference type="ARBA" id="ARBA00022432"/>
    </source>
</evidence>
<evidence type="ECO:0000313" key="10">
    <source>
        <dbReference type="Proteomes" id="UP000032430"/>
    </source>
</evidence>
<dbReference type="RefSeq" id="WP_045094959.1">
    <property type="nucleotide sequence ID" value="NZ_LN614827.1"/>
</dbReference>
<comment type="catalytic activity">
    <reaction evidence="6 7 8">
        <text>alpha-D-glucose 6-phosphate = beta-D-fructose 6-phosphate</text>
        <dbReference type="Rhea" id="RHEA:11816"/>
        <dbReference type="ChEBI" id="CHEBI:57634"/>
        <dbReference type="ChEBI" id="CHEBI:58225"/>
        <dbReference type="EC" id="5.3.1.9"/>
    </reaction>
</comment>
<dbReference type="CDD" id="cd05015">
    <property type="entry name" value="SIS_PGI_1"/>
    <property type="match status" value="1"/>
</dbReference>
<comment type="function">
    <text evidence="7">Catalyzes the reversible isomerization of glucose-6-phosphate to fructose-6-phosphate.</text>
</comment>
<comment type="pathway">
    <text evidence="7">Carbohydrate biosynthesis; gluconeogenesis.</text>
</comment>
<dbReference type="EC" id="5.3.1.9" evidence="7"/>
<reference evidence="10" key="1">
    <citation type="submission" date="2014-09" db="EMBL/GenBank/DDBJ databases">
        <authorList>
            <person name="Gomez-Valero L."/>
        </authorList>
    </citation>
    <scope>NUCLEOTIDE SEQUENCE [LARGE SCALE GENOMIC DNA]</scope>
    <source>
        <strain evidence="10">ATCC700992</strain>
    </source>
</reference>
<evidence type="ECO:0000256" key="7">
    <source>
        <dbReference type="HAMAP-Rule" id="MF_00473"/>
    </source>
</evidence>
<keyword evidence="5 7" id="KW-0413">Isomerase</keyword>
<comment type="similarity">
    <text evidence="2 7 8">Belongs to the GPI family.</text>
</comment>
<dbReference type="GO" id="GO:0097367">
    <property type="term" value="F:carbohydrate derivative binding"/>
    <property type="evidence" value="ECO:0007669"/>
    <property type="project" value="InterPro"/>
</dbReference>
<dbReference type="AlphaFoldDB" id="A0A098G2P3"/>
<dbReference type="InterPro" id="IPR035476">
    <property type="entry name" value="SIS_PGI_1"/>
</dbReference>
<dbReference type="HOGENOM" id="CLU_017947_3_1_6"/>
<dbReference type="STRING" id="1212491.LFA_0809"/>
<dbReference type="PANTHER" id="PTHR11469:SF1">
    <property type="entry name" value="GLUCOSE-6-PHOSPHATE ISOMERASE"/>
    <property type="match status" value="1"/>
</dbReference>
<accession>A0A098G2P3</accession>
<evidence type="ECO:0000256" key="8">
    <source>
        <dbReference type="RuleBase" id="RU000612"/>
    </source>
</evidence>
<dbReference type="PROSITE" id="PS00765">
    <property type="entry name" value="P_GLUCOSE_ISOMERASE_1"/>
    <property type="match status" value="1"/>
</dbReference>
<dbReference type="PANTHER" id="PTHR11469">
    <property type="entry name" value="GLUCOSE-6-PHOSPHATE ISOMERASE"/>
    <property type="match status" value="1"/>
</dbReference>
<dbReference type="GO" id="GO:0004347">
    <property type="term" value="F:glucose-6-phosphate isomerase activity"/>
    <property type="evidence" value="ECO:0007669"/>
    <property type="project" value="UniProtKB-UniRule"/>
</dbReference>
<feature type="active site" evidence="7">
    <location>
        <position position="377"/>
    </location>
</feature>
<evidence type="ECO:0000256" key="5">
    <source>
        <dbReference type="ARBA" id="ARBA00023235"/>
    </source>
</evidence>
<dbReference type="SUPFAM" id="SSF53697">
    <property type="entry name" value="SIS domain"/>
    <property type="match status" value="1"/>
</dbReference>
<sequence>MEQLTQLSSWVNLKKHAEVMRFTEINNLKNSISRNNLLTLSSNKIQVNFSNQLVDETTIDLLISLALERNLPQKIKALINGEIVNLSEYRPALHTAIRVLDDTPIIVDGHNVIPDIIAARQRMKEISEQIRSGQWLGFSGKPITDVVNIGIGGSDLGPRLCIKALSYLTAKHLKYHFISDMDPYAFTNVVAQLNPETTLFIVSSKSFTTKETLYNAKKALKWLDSPEHVDKHFIAVTANIDKANAFGIKQVLPIWDWVGGRFSLCSAINLITAIAIGYENFYDLLVGANSMDKHFHNEDFASNIPVLLALISIWNNNFLDIHNLLILVYSQQLEYIVPYLQQLDMESNGKSLDNFGRRVNYATGPILWGGLGNQAQHSYYQLLCQGTHQVSIDFLTIEQFKDEPIHQMFEAKRMVLTKGIHESNHPSEEIMGNKPLNHIQLADCTPFSLGQLIALYEHKIYVQAVIWDINPFDQPGVESAKKISNSYLAFV</sequence>
<name>A0A098G2P3_9GAMM</name>
<evidence type="ECO:0000313" key="9">
    <source>
        <dbReference type="EMBL" id="CEG56256.1"/>
    </source>
</evidence>
<dbReference type="CDD" id="cd05016">
    <property type="entry name" value="SIS_PGI_2"/>
    <property type="match status" value="1"/>
</dbReference>
<dbReference type="UniPathway" id="UPA00109">
    <property type="reaction ID" value="UER00181"/>
</dbReference>
<dbReference type="GO" id="GO:0005829">
    <property type="term" value="C:cytosol"/>
    <property type="evidence" value="ECO:0007669"/>
    <property type="project" value="TreeGrafter"/>
</dbReference>
<dbReference type="Pfam" id="PF00342">
    <property type="entry name" value="PGI"/>
    <property type="match status" value="1"/>
</dbReference>
<evidence type="ECO:0000256" key="6">
    <source>
        <dbReference type="ARBA" id="ARBA00029321"/>
    </source>
</evidence>
<comment type="pathway">
    <text evidence="1 7 8">Carbohydrate degradation; glycolysis; D-glyceraldehyde 3-phosphate and glycerone phosphate from D-glucose: step 2/4.</text>
</comment>
<keyword evidence="7" id="KW-0963">Cytoplasm</keyword>